<dbReference type="AlphaFoldDB" id="A0A1T3NNC2"/>
<dbReference type="Gene3D" id="3.30.470.20">
    <property type="entry name" value="ATP-grasp fold, B domain"/>
    <property type="match status" value="1"/>
</dbReference>
<accession>A0A1T3NNC2</accession>
<dbReference type="EMBL" id="MWQN01000003">
    <property type="protein sequence ID" value="OPC78314.1"/>
    <property type="molecule type" value="Genomic_DNA"/>
</dbReference>
<reference evidence="2 3" key="1">
    <citation type="submission" date="2017-03" db="EMBL/GenBank/DDBJ databases">
        <title>Draft genome sequence of Streptomyces scabrisporus NF3, endophyte isolated from Amphipterygium adstringens.</title>
        <authorList>
            <person name="Vazquez M."/>
            <person name="Ceapa C.D."/>
            <person name="Rodriguez Luna D."/>
            <person name="Sanchez Esquivel S."/>
        </authorList>
    </citation>
    <scope>NUCLEOTIDE SEQUENCE [LARGE SCALE GENOMIC DNA]</scope>
    <source>
        <strain evidence="2 3">NF3</strain>
    </source>
</reference>
<dbReference type="GO" id="GO:0018169">
    <property type="term" value="F:ribosomal S6-glutamic acid ligase activity"/>
    <property type="evidence" value="ECO:0007669"/>
    <property type="project" value="TreeGrafter"/>
</dbReference>
<evidence type="ECO:0000313" key="2">
    <source>
        <dbReference type="EMBL" id="OPC78314.1"/>
    </source>
</evidence>
<dbReference type="SUPFAM" id="SSF56059">
    <property type="entry name" value="Glutathione synthetase ATP-binding domain-like"/>
    <property type="match status" value="1"/>
</dbReference>
<feature type="domain" description="ATP-grasp fold RimK-type" evidence="1">
    <location>
        <begin position="130"/>
        <end position="306"/>
    </location>
</feature>
<dbReference type="InterPro" id="IPR013651">
    <property type="entry name" value="ATP-grasp_RimK-type"/>
</dbReference>
<comment type="caution">
    <text evidence="2">The sequence shown here is derived from an EMBL/GenBank/DDBJ whole genome shotgun (WGS) entry which is preliminary data.</text>
</comment>
<name>A0A1T3NNC2_9ACTN</name>
<dbReference type="Proteomes" id="UP000190037">
    <property type="component" value="Unassembled WGS sequence"/>
</dbReference>
<evidence type="ECO:0000313" key="3">
    <source>
        <dbReference type="Proteomes" id="UP000190037"/>
    </source>
</evidence>
<dbReference type="Pfam" id="PF08443">
    <property type="entry name" value="RimK"/>
    <property type="match status" value="1"/>
</dbReference>
<sequence length="323" mass="35316">MTDHGAGVVIVATEEDLTADMVAAHLLGGPAAVLRLDPGRMRERPLVTGHFSGGRWRTVLSSGTATVTLDEDCGVYWRKPTRPDTPASAEERWRADENTTALLGLLRAQPLKVWIDDPTVVEASRHKPTQLRAAARRGFTVPDTLFTSDPEAARAFIAAHRDKVVVKALTQRHTTFIPTTRIRLSDDLSGIAGTLHYLQALVEDRLYDARVTVVDDRVFAAAISTDGELDWRAVPADACEHRVITPPPDLARACVEHVRDLGLVYAALDFVVTAAGWTYLETNCVGEFGWIESATGLPISARIAHTLRHGRTRPSDPLRAVRG</sequence>
<proteinExistence type="predicted"/>
<dbReference type="GO" id="GO:0005737">
    <property type="term" value="C:cytoplasm"/>
    <property type="evidence" value="ECO:0007669"/>
    <property type="project" value="TreeGrafter"/>
</dbReference>
<keyword evidence="3" id="KW-1185">Reference proteome</keyword>
<organism evidence="2 3">
    <name type="scientific">Embleya scabrispora</name>
    <dbReference type="NCBI Taxonomy" id="159449"/>
    <lineage>
        <taxon>Bacteria</taxon>
        <taxon>Bacillati</taxon>
        <taxon>Actinomycetota</taxon>
        <taxon>Actinomycetes</taxon>
        <taxon>Kitasatosporales</taxon>
        <taxon>Streptomycetaceae</taxon>
        <taxon>Embleya</taxon>
    </lineage>
</organism>
<dbReference type="GO" id="GO:0009432">
    <property type="term" value="P:SOS response"/>
    <property type="evidence" value="ECO:0007669"/>
    <property type="project" value="TreeGrafter"/>
</dbReference>
<dbReference type="PANTHER" id="PTHR21621">
    <property type="entry name" value="RIBOSOMAL PROTEIN S6 MODIFICATION PROTEIN"/>
    <property type="match status" value="1"/>
</dbReference>
<gene>
    <name evidence="2" type="ORF">B4N89_39800</name>
</gene>
<evidence type="ECO:0000259" key="1">
    <source>
        <dbReference type="Pfam" id="PF08443"/>
    </source>
</evidence>
<protein>
    <recommendedName>
        <fullName evidence="1">ATP-grasp fold RimK-type domain-containing protein</fullName>
    </recommendedName>
</protein>
<dbReference type="PANTHER" id="PTHR21621:SF0">
    <property type="entry name" value="BETA-CITRYLGLUTAMATE SYNTHASE B-RELATED"/>
    <property type="match status" value="1"/>
</dbReference>
<dbReference type="RefSeq" id="WP_078981406.1">
    <property type="nucleotide sequence ID" value="NZ_MWQN01000003.1"/>
</dbReference>
<dbReference type="OrthoDB" id="9794735at2"/>
<dbReference type="STRING" id="159449.B4N89_39800"/>